<evidence type="ECO:0000313" key="2">
    <source>
        <dbReference type="EMBL" id="KAF2885881.1"/>
    </source>
</evidence>
<sequence length="108" mass="12339">VKIVAYVSVEHSWIHLTNITSKFCQFLRNYLGPVRKTVLTSVGLSENTCPIPKGSYRARNLNLNMRDSRIPMCPYGLFKVDATLNAIATDEMKLCFETLMENKPIRNM</sequence>
<gene>
    <name evidence="2" type="ORF">ILUMI_20289</name>
</gene>
<dbReference type="InterPro" id="IPR010512">
    <property type="entry name" value="DUF1091"/>
</dbReference>
<evidence type="ECO:0000256" key="1">
    <source>
        <dbReference type="ARBA" id="ARBA00022729"/>
    </source>
</evidence>
<name>A0A8K0CIR1_IGNLU</name>
<organism evidence="2 3">
    <name type="scientific">Ignelater luminosus</name>
    <name type="common">Cucubano</name>
    <name type="synonym">Pyrophorus luminosus</name>
    <dbReference type="NCBI Taxonomy" id="2038154"/>
    <lineage>
        <taxon>Eukaryota</taxon>
        <taxon>Metazoa</taxon>
        <taxon>Ecdysozoa</taxon>
        <taxon>Arthropoda</taxon>
        <taxon>Hexapoda</taxon>
        <taxon>Insecta</taxon>
        <taxon>Pterygota</taxon>
        <taxon>Neoptera</taxon>
        <taxon>Endopterygota</taxon>
        <taxon>Coleoptera</taxon>
        <taxon>Polyphaga</taxon>
        <taxon>Elateriformia</taxon>
        <taxon>Elateroidea</taxon>
        <taxon>Elateridae</taxon>
        <taxon>Agrypninae</taxon>
        <taxon>Pyrophorini</taxon>
        <taxon>Ignelater</taxon>
    </lineage>
</organism>
<dbReference type="Pfam" id="PF06477">
    <property type="entry name" value="DUF1091"/>
    <property type="match status" value="1"/>
</dbReference>
<comment type="caution">
    <text evidence="2">The sequence shown here is derived from an EMBL/GenBank/DDBJ whole genome shotgun (WGS) entry which is preliminary data.</text>
</comment>
<protein>
    <submittedName>
        <fullName evidence="2">Uncharacterized protein</fullName>
    </submittedName>
</protein>
<dbReference type="AlphaFoldDB" id="A0A8K0CIR1"/>
<dbReference type="OrthoDB" id="6613763at2759"/>
<keyword evidence="1" id="KW-0732">Signal</keyword>
<dbReference type="Gene3D" id="2.70.220.10">
    <property type="entry name" value="Ganglioside GM2 activator"/>
    <property type="match status" value="1"/>
</dbReference>
<keyword evidence="3" id="KW-1185">Reference proteome</keyword>
<dbReference type="Proteomes" id="UP000801492">
    <property type="component" value="Unassembled WGS sequence"/>
</dbReference>
<feature type="non-terminal residue" evidence="2">
    <location>
        <position position="1"/>
    </location>
</feature>
<proteinExistence type="predicted"/>
<dbReference type="InterPro" id="IPR036846">
    <property type="entry name" value="GM2-AP_sf"/>
</dbReference>
<dbReference type="EMBL" id="VTPC01089265">
    <property type="protein sequence ID" value="KAF2885881.1"/>
    <property type="molecule type" value="Genomic_DNA"/>
</dbReference>
<accession>A0A8K0CIR1</accession>
<evidence type="ECO:0000313" key="3">
    <source>
        <dbReference type="Proteomes" id="UP000801492"/>
    </source>
</evidence>
<reference evidence="2" key="1">
    <citation type="submission" date="2019-08" db="EMBL/GenBank/DDBJ databases">
        <title>The genome of the North American firefly Photinus pyralis.</title>
        <authorList>
            <consortium name="Photinus pyralis genome working group"/>
            <person name="Fallon T.R."/>
            <person name="Sander Lower S.E."/>
            <person name="Weng J.-K."/>
        </authorList>
    </citation>
    <scope>NUCLEOTIDE SEQUENCE</scope>
    <source>
        <strain evidence="2">TRF0915ILg1</strain>
        <tissue evidence="2">Whole body</tissue>
    </source>
</reference>